<comment type="pathway">
    <text evidence="2">Carbohydrate biosynthesis; gluconeogenesis.</text>
</comment>
<dbReference type="InterPro" id="IPR029009">
    <property type="entry name" value="ASB_dom_sf"/>
</dbReference>
<evidence type="ECO:0000256" key="9">
    <source>
        <dbReference type="ARBA" id="ARBA00023004"/>
    </source>
</evidence>
<dbReference type="OrthoDB" id="9805537at2"/>
<dbReference type="EC" id="4.3.1.17" evidence="4 13"/>
<dbReference type="STRING" id="477245.TU94_23045"/>
<evidence type="ECO:0000313" key="17">
    <source>
        <dbReference type="Proteomes" id="UP000032234"/>
    </source>
</evidence>
<dbReference type="Proteomes" id="UP000032234">
    <property type="component" value="Chromosome"/>
</dbReference>
<dbReference type="Gene3D" id="3.30.1330.90">
    <property type="entry name" value="D-3-phosphoglycerate dehydrogenase, domain 3"/>
    <property type="match status" value="1"/>
</dbReference>
<evidence type="ECO:0000256" key="13">
    <source>
        <dbReference type="RuleBase" id="RU366059"/>
    </source>
</evidence>
<dbReference type="NCBIfam" id="TIGR00720">
    <property type="entry name" value="sda_mono"/>
    <property type="match status" value="1"/>
</dbReference>
<dbReference type="FunFam" id="3.30.1330.90:FF:000001">
    <property type="entry name" value="L-serine ammonia-lyase 1"/>
    <property type="match status" value="1"/>
</dbReference>
<evidence type="ECO:0000256" key="5">
    <source>
        <dbReference type="ARBA" id="ARBA00018995"/>
    </source>
</evidence>
<dbReference type="GO" id="GO:0051539">
    <property type="term" value="F:4 iron, 4 sulfur cluster binding"/>
    <property type="evidence" value="ECO:0007669"/>
    <property type="project" value="UniProtKB-UniRule"/>
</dbReference>
<dbReference type="KEGG" id="scw:TU94_23045"/>
<evidence type="ECO:0000256" key="7">
    <source>
        <dbReference type="ARBA" id="ARBA00022485"/>
    </source>
</evidence>
<evidence type="ECO:0000256" key="11">
    <source>
        <dbReference type="ARBA" id="ARBA00023239"/>
    </source>
</evidence>
<keyword evidence="9 13" id="KW-0408">Iron</keyword>
<evidence type="ECO:0000259" key="14">
    <source>
        <dbReference type="Pfam" id="PF03313"/>
    </source>
</evidence>
<name>A0A0C5G1Q0_9ACTN</name>
<proteinExistence type="inferred from homology"/>
<dbReference type="InterPro" id="IPR005131">
    <property type="entry name" value="Ser_deHydtase_bsu"/>
</dbReference>
<feature type="domain" description="Serine dehydratase-like alpha subunit" evidence="14">
    <location>
        <begin position="187"/>
        <end position="449"/>
    </location>
</feature>
<evidence type="ECO:0000256" key="3">
    <source>
        <dbReference type="ARBA" id="ARBA00008636"/>
    </source>
</evidence>
<dbReference type="PANTHER" id="PTHR30182">
    <property type="entry name" value="L-SERINE DEHYDRATASE"/>
    <property type="match status" value="1"/>
</dbReference>
<evidence type="ECO:0000259" key="15">
    <source>
        <dbReference type="Pfam" id="PF03315"/>
    </source>
</evidence>
<evidence type="ECO:0000256" key="2">
    <source>
        <dbReference type="ARBA" id="ARBA00004742"/>
    </source>
</evidence>
<dbReference type="AlphaFoldDB" id="A0A0C5G1Q0"/>
<sequence>MAISVFDLFSIGIGPSSSHTVGPMRAARMFARRLRNEGLTDSVATVRAELYGSLGATGHGHGTPKAVLLGLEGDSPRTVDVETADERVEAIKAGGRLNLLGEREIAFDFDADMILHRRKALPYHANGMTLWAYDASGTELLAKTYYSVGGGFVVDEDAVGADRIKLDDTVLKYPFRTGDELLRLTRETGLSISALMLENERAWRTEEEIRAGLLEIWRVMRQCVDRGMSREGILPGGLKVRRRAANTARKLRSEGDPQALAMEWITLYAMAVNEENAAGGRVVTAPTNGAAGIIPAVLHYYMNFVPGADEEGVVRFLLAAGAIGMLFKENASISGAEVGCQGEVGSACSMAAGALAEVLGGSPEQVENAAEIGMEHNLGLTCDPVGGLVQIPCIERNGMAAVKAVTAARMAMRGDGTHKVSLDKVIKTMKETGADMSVKYKETARGGLAVNIIEC</sequence>
<evidence type="ECO:0000256" key="8">
    <source>
        <dbReference type="ARBA" id="ARBA00022723"/>
    </source>
</evidence>
<dbReference type="PANTHER" id="PTHR30182:SF1">
    <property type="entry name" value="L-SERINE DEHYDRATASE 1"/>
    <property type="match status" value="1"/>
</dbReference>
<dbReference type="GO" id="GO:0006094">
    <property type="term" value="P:gluconeogenesis"/>
    <property type="evidence" value="ECO:0007669"/>
    <property type="project" value="UniProtKB-KW"/>
</dbReference>
<dbReference type="GO" id="GO:0003941">
    <property type="term" value="F:L-serine ammonia-lyase activity"/>
    <property type="evidence" value="ECO:0007669"/>
    <property type="project" value="UniProtKB-UniRule"/>
</dbReference>
<gene>
    <name evidence="16" type="ORF">TU94_23045</name>
</gene>
<evidence type="ECO:0000256" key="6">
    <source>
        <dbReference type="ARBA" id="ARBA00022432"/>
    </source>
</evidence>
<dbReference type="HOGENOM" id="CLU_022305_0_1_11"/>
<keyword evidence="6 13" id="KW-0312">Gluconeogenesis</keyword>
<evidence type="ECO:0000313" key="16">
    <source>
        <dbReference type="EMBL" id="AJP03913.1"/>
    </source>
</evidence>
<comment type="similarity">
    <text evidence="3 13">Belongs to the iron-sulfur dependent L-serine dehydratase family.</text>
</comment>
<dbReference type="InterPro" id="IPR051318">
    <property type="entry name" value="Fe-S_L-Ser"/>
</dbReference>
<dbReference type="Pfam" id="PF03315">
    <property type="entry name" value="SDH_beta"/>
    <property type="match status" value="1"/>
</dbReference>
<dbReference type="EMBL" id="CP010849">
    <property type="protein sequence ID" value="AJP03913.1"/>
    <property type="molecule type" value="Genomic_DNA"/>
</dbReference>
<comment type="catalytic activity">
    <reaction evidence="12 13">
        <text>L-serine = pyruvate + NH4(+)</text>
        <dbReference type="Rhea" id="RHEA:19169"/>
        <dbReference type="ChEBI" id="CHEBI:15361"/>
        <dbReference type="ChEBI" id="CHEBI:28938"/>
        <dbReference type="ChEBI" id="CHEBI:33384"/>
        <dbReference type="EC" id="4.3.1.17"/>
    </reaction>
</comment>
<dbReference type="InterPro" id="IPR004644">
    <property type="entry name" value="Fe-S_L-Ser_mono"/>
</dbReference>
<keyword evidence="8 13" id="KW-0479">Metal-binding</keyword>
<dbReference type="GO" id="GO:0046872">
    <property type="term" value="F:metal ion binding"/>
    <property type="evidence" value="ECO:0007669"/>
    <property type="project" value="UniProtKB-KW"/>
</dbReference>
<keyword evidence="7 13" id="KW-0004">4Fe-4S</keyword>
<dbReference type="SUPFAM" id="SSF143548">
    <property type="entry name" value="Serine metabolism enzymes domain"/>
    <property type="match status" value="1"/>
</dbReference>
<protein>
    <recommendedName>
        <fullName evidence="5 13">L-serine dehydratase</fullName>
        <ecNumber evidence="4 13">4.3.1.17</ecNumber>
    </recommendedName>
</protein>
<organism evidence="16 17">
    <name type="scientific">Streptomyces cyaneogriseus subsp. noncyanogenus</name>
    <dbReference type="NCBI Taxonomy" id="477245"/>
    <lineage>
        <taxon>Bacteria</taxon>
        <taxon>Bacillati</taxon>
        <taxon>Actinomycetota</taxon>
        <taxon>Actinomycetes</taxon>
        <taxon>Kitasatosporales</taxon>
        <taxon>Streptomycetaceae</taxon>
        <taxon>Streptomyces</taxon>
    </lineage>
</organism>
<feature type="domain" description="Serine dehydratase beta chain" evidence="15">
    <location>
        <begin position="4"/>
        <end position="157"/>
    </location>
</feature>
<keyword evidence="10 13" id="KW-0411">Iron-sulfur</keyword>
<keyword evidence="17" id="KW-1185">Reference proteome</keyword>
<dbReference type="Pfam" id="PF03313">
    <property type="entry name" value="SDH_alpha"/>
    <property type="match status" value="1"/>
</dbReference>
<dbReference type="InterPro" id="IPR005130">
    <property type="entry name" value="Ser_deHydtase-like_asu"/>
</dbReference>
<dbReference type="RefSeq" id="WP_044384115.1">
    <property type="nucleotide sequence ID" value="NZ_CP010849.1"/>
</dbReference>
<dbReference type="PATRIC" id="fig|477245.3.peg.4872"/>
<evidence type="ECO:0000256" key="4">
    <source>
        <dbReference type="ARBA" id="ARBA00012093"/>
    </source>
</evidence>
<evidence type="ECO:0000256" key="12">
    <source>
        <dbReference type="ARBA" id="ARBA00049406"/>
    </source>
</evidence>
<reference evidence="16 17" key="1">
    <citation type="submission" date="2015-02" db="EMBL/GenBank/DDBJ databases">
        <title>Genome sequence of thermotolerant Streptomyces cyaneogriseus subsp. Noncyanogenus NMWT1, the producer of nematocidal antibiotics nemadectin.</title>
        <authorList>
            <person name="Wang H."/>
            <person name="Li C."/>
            <person name="Xiang W."/>
            <person name="Wang X."/>
        </authorList>
    </citation>
    <scope>NUCLEOTIDE SEQUENCE [LARGE SCALE GENOMIC DNA]</scope>
    <source>
        <strain evidence="16 17">NMWT 1</strain>
    </source>
</reference>
<keyword evidence="11 13" id="KW-0456">Lyase</keyword>
<comment type="cofactor">
    <cofactor evidence="1 13">
        <name>[4Fe-4S] cluster</name>
        <dbReference type="ChEBI" id="CHEBI:49883"/>
    </cofactor>
</comment>
<evidence type="ECO:0000256" key="1">
    <source>
        <dbReference type="ARBA" id="ARBA00001966"/>
    </source>
</evidence>
<evidence type="ECO:0000256" key="10">
    <source>
        <dbReference type="ARBA" id="ARBA00023014"/>
    </source>
</evidence>
<accession>A0A0C5G1Q0</accession>